<evidence type="ECO:0000313" key="5">
    <source>
        <dbReference type="EMBL" id="MPQ43954.1"/>
    </source>
</evidence>
<dbReference type="SUPFAM" id="SSF53850">
    <property type="entry name" value="Periplasmic binding protein-like II"/>
    <property type="match status" value="1"/>
</dbReference>
<dbReference type="Gene3D" id="3.40.190.10">
    <property type="entry name" value="Periplasmic binding protein-like II"/>
    <property type="match status" value="2"/>
</dbReference>
<gene>
    <name evidence="5" type="ORF">GBZ86_09300</name>
</gene>
<dbReference type="Proteomes" id="UP000430345">
    <property type="component" value="Unassembled WGS sequence"/>
</dbReference>
<dbReference type="AlphaFoldDB" id="A0A6I1MLS4"/>
<dbReference type="PANTHER" id="PTHR30024:SF47">
    <property type="entry name" value="TAURINE-BINDING PERIPLASMIC PROTEIN"/>
    <property type="match status" value="1"/>
</dbReference>
<evidence type="ECO:0000256" key="1">
    <source>
        <dbReference type="ARBA" id="ARBA00004418"/>
    </source>
</evidence>
<evidence type="ECO:0000256" key="2">
    <source>
        <dbReference type="ARBA" id="ARBA00010742"/>
    </source>
</evidence>
<evidence type="ECO:0000313" key="6">
    <source>
        <dbReference type="Proteomes" id="UP000430345"/>
    </source>
</evidence>
<dbReference type="Pfam" id="PF09084">
    <property type="entry name" value="NMT1"/>
    <property type="match status" value="1"/>
</dbReference>
<comment type="similarity">
    <text evidence="2">Belongs to the bacterial solute-binding protein SsuA/TauA family.</text>
</comment>
<comment type="caution">
    <text evidence="5">The sequence shown here is derived from an EMBL/GenBank/DDBJ whole genome shotgun (WGS) entry which is preliminary data.</text>
</comment>
<dbReference type="GO" id="GO:0042597">
    <property type="term" value="C:periplasmic space"/>
    <property type="evidence" value="ECO:0007669"/>
    <property type="project" value="UniProtKB-SubCell"/>
</dbReference>
<dbReference type="EMBL" id="WHJC01000128">
    <property type="protein sequence ID" value="MPQ43954.1"/>
    <property type="molecule type" value="Genomic_DNA"/>
</dbReference>
<evidence type="ECO:0000256" key="3">
    <source>
        <dbReference type="ARBA" id="ARBA00022729"/>
    </source>
</evidence>
<dbReference type="PANTHER" id="PTHR30024">
    <property type="entry name" value="ALIPHATIC SULFONATES-BINDING PROTEIN-RELATED"/>
    <property type="match status" value="1"/>
</dbReference>
<dbReference type="PROSITE" id="PS51257">
    <property type="entry name" value="PROKAR_LIPOPROTEIN"/>
    <property type="match status" value="1"/>
</dbReference>
<evidence type="ECO:0000259" key="4">
    <source>
        <dbReference type="Pfam" id="PF09084"/>
    </source>
</evidence>
<proteinExistence type="inferred from homology"/>
<dbReference type="RefSeq" id="WP_152889995.1">
    <property type="nucleotide sequence ID" value="NZ_WHJC01000128.1"/>
</dbReference>
<keyword evidence="6" id="KW-1185">Reference proteome</keyword>
<name>A0A6I1MLS4_9CLOT</name>
<keyword evidence="3" id="KW-0732">Signal</keyword>
<accession>A0A6I1MLS4</accession>
<feature type="domain" description="SsuA/THI5-like" evidence="4">
    <location>
        <begin position="45"/>
        <end position="256"/>
    </location>
</feature>
<protein>
    <submittedName>
        <fullName evidence="5">ABC transporter substrate-binding protein</fullName>
    </submittedName>
</protein>
<reference evidence="5 6" key="1">
    <citation type="submission" date="2019-10" db="EMBL/GenBank/DDBJ databases">
        <title>The Genome Sequence of Clostridium tarantellae Isolated from Fish Brain.</title>
        <authorList>
            <person name="Bano L."/>
            <person name="Kiel M."/>
            <person name="Sales G."/>
            <person name="Doxey A.C."/>
            <person name="Mansfield M.J."/>
            <person name="Schiavone M."/>
            <person name="Rossetto O."/>
            <person name="Pirazzini M."/>
            <person name="Dobrindt U."/>
            <person name="Montecucco C."/>
        </authorList>
    </citation>
    <scope>NUCLEOTIDE SEQUENCE [LARGE SCALE GENOMIC DNA]</scope>
    <source>
        <strain evidence="5 6">DSM 3997</strain>
    </source>
</reference>
<dbReference type="InterPro" id="IPR015168">
    <property type="entry name" value="SsuA/THI5"/>
</dbReference>
<dbReference type="OrthoDB" id="9802202at2"/>
<organism evidence="5 6">
    <name type="scientific">Clostridium tarantellae</name>
    <dbReference type="NCBI Taxonomy" id="39493"/>
    <lineage>
        <taxon>Bacteria</taxon>
        <taxon>Bacillati</taxon>
        <taxon>Bacillota</taxon>
        <taxon>Clostridia</taxon>
        <taxon>Eubacteriales</taxon>
        <taxon>Clostridiaceae</taxon>
        <taxon>Clostridium</taxon>
    </lineage>
</organism>
<sequence length="339" mass="37929">MKLNRKISYILLFFIIISFTSCKTNNNKDLIKIRLNEVTRSVFYSPLYVAINNGFFKEEGLEIELSTGQGADKTMQQVLSKNADIGFCGPEQCVYIYNQGKEDYGVVFAQLTQKDGSFLVGRNNDEKFNWSSLKGKTIIGGRPGGMPQMNLEYALKTHDLDPSKDVEIITNLALNATSGAFKSGTADYVTLFEPNATVLEETGSGKILASVGEAAGNVPYTCFFATKSYIEENADIIEKFTNAIYKGQIWIQEHSNEEISKCISSFFPGIEISTITNVITNYKKINALSKTPKIKEEDYNRMLDIIETSNPNLLPNRPPFEEIINTSFSEKTIKNIKNN</sequence>
<comment type="subcellular location">
    <subcellularLocation>
        <location evidence="1">Periplasm</location>
    </subcellularLocation>
</comment>